<feature type="compositionally biased region" description="Basic and acidic residues" evidence="1">
    <location>
        <begin position="204"/>
        <end position="216"/>
    </location>
</feature>
<dbReference type="Proteomes" id="UP001209168">
    <property type="component" value="Unassembled WGS sequence"/>
</dbReference>
<evidence type="ECO:0000256" key="1">
    <source>
        <dbReference type="SAM" id="MobiDB-lite"/>
    </source>
</evidence>
<dbReference type="AlphaFoldDB" id="A0AAW5UIP7"/>
<evidence type="ECO:0000313" key="2">
    <source>
        <dbReference type="EMBL" id="MCW4154040.1"/>
    </source>
</evidence>
<reference evidence="2" key="1">
    <citation type="submission" date="2022-11" db="EMBL/GenBank/DDBJ databases">
        <title>Genomic repertoires linked with pathogenic potency of arthritogenic Prevotella copri isolated from the gut of rheumatoid arthritis patients.</title>
        <authorList>
            <person name="Nii T."/>
            <person name="Maeda Y."/>
            <person name="Motooka D."/>
            <person name="Naito M."/>
            <person name="Matsumoto Y."/>
            <person name="Ogawa T."/>
            <person name="Oguro-Igashira E."/>
            <person name="Kishikawa T."/>
            <person name="Yamashita M."/>
            <person name="Koizumi S."/>
            <person name="Kurakawa T."/>
            <person name="Okumura R."/>
            <person name="Kayama H."/>
            <person name="Murakami M."/>
            <person name="Sakaguchi T."/>
            <person name="Das B."/>
            <person name="Nakamura S."/>
            <person name="Okada Y."/>
            <person name="Kumanogoh A."/>
            <person name="Takeda K."/>
        </authorList>
    </citation>
    <scope>NUCLEOTIDE SEQUENCE</scope>
    <source>
        <strain evidence="2">H012_8</strain>
    </source>
</reference>
<comment type="caution">
    <text evidence="2">The sequence shown here is derived from an EMBL/GenBank/DDBJ whole genome shotgun (WGS) entry which is preliminary data.</text>
</comment>
<gene>
    <name evidence="2" type="ORF">ONT23_00485</name>
</gene>
<evidence type="ECO:0000313" key="3">
    <source>
        <dbReference type="Proteomes" id="UP001209168"/>
    </source>
</evidence>
<proteinExistence type="predicted"/>
<accession>A0AAW5UIP7</accession>
<feature type="region of interest" description="Disordered" evidence="1">
    <location>
        <begin position="204"/>
        <end position="245"/>
    </location>
</feature>
<feature type="region of interest" description="Disordered" evidence="1">
    <location>
        <begin position="75"/>
        <end position="128"/>
    </location>
</feature>
<feature type="compositionally biased region" description="Basic and acidic residues" evidence="1">
    <location>
        <begin position="227"/>
        <end position="245"/>
    </location>
</feature>
<protein>
    <submittedName>
        <fullName evidence="2">Uncharacterized protein</fullName>
    </submittedName>
</protein>
<name>A0AAW5UIP7_9BACT</name>
<dbReference type="RefSeq" id="WP_264898393.1">
    <property type="nucleotide sequence ID" value="NZ_JAPDVH010000001.1"/>
</dbReference>
<sequence>MNKYYRKVLEALKTNRDIKALGFSRKELKGVAANVANKLQLKDDATDEEVSEGISDAIDDVLPLLQLTQSAADRQVSEYKNAHPAPDDDDVPDDEPDDDDVPARRSPSQKGKKGKKDSDDEQDSATLNAIKELTKAVATLQGDVTALKSGNTTSSRTAKVRELLKDTGKFGERRLKSFSHMKFENEEEFEDYLDELKEDIEEENKERLEKGLEKLGRIPAPDTKPQPNKEDKLMSDDEVKELTKM</sequence>
<dbReference type="EMBL" id="JAPDVH010000001">
    <property type="protein sequence ID" value="MCW4154040.1"/>
    <property type="molecule type" value="Genomic_DNA"/>
</dbReference>
<feature type="compositionally biased region" description="Acidic residues" evidence="1">
    <location>
        <begin position="87"/>
        <end position="100"/>
    </location>
</feature>
<organism evidence="2 3">
    <name type="scientific">Segatella copri</name>
    <dbReference type="NCBI Taxonomy" id="165179"/>
    <lineage>
        <taxon>Bacteria</taxon>
        <taxon>Pseudomonadati</taxon>
        <taxon>Bacteroidota</taxon>
        <taxon>Bacteroidia</taxon>
        <taxon>Bacteroidales</taxon>
        <taxon>Prevotellaceae</taxon>
        <taxon>Segatella</taxon>
    </lineage>
</organism>